<protein>
    <submittedName>
        <fullName evidence="5">Oxidoreductase</fullName>
    </submittedName>
</protein>
<dbReference type="PANTHER" id="PTHR44196:SF1">
    <property type="entry name" value="DEHYDROGENASE_REDUCTASE SDR FAMILY MEMBER 7B"/>
    <property type="match status" value="1"/>
</dbReference>
<organism evidence="5 6">
    <name type="scientific">Brochothrix thermosphacta</name>
    <name type="common">Microbacterium thermosphactum</name>
    <dbReference type="NCBI Taxonomy" id="2756"/>
    <lineage>
        <taxon>Bacteria</taxon>
        <taxon>Bacillati</taxon>
        <taxon>Bacillota</taxon>
        <taxon>Bacilli</taxon>
        <taxon>Bacillales</taxon>
        <taxon>Listeriaceae</taxon>
        <taxon>Brochothrix</taxon>
    </lineage>
</organism>
<evidence type="ECO:0000259" key="4">
    <source>
        <dbReference type="SMART" id="SM00822"/>
    </source>
</evidence>
<evidence type="ECO:0000256" key="2">
    <source>
        <dbReference type="ARBA" id="ARBA00023002"/>
    </source>
</evidence>
<dbReference type="InterPro" id="IPR057326">
    <property type="entry name" value="KR_dom"/>
</dbReference>
<evidence type="ECO:0000256" key="3">
    <source>
        <dbReference type="RuleBase" id="RU000363"/>
    </source>
</evidence>
<dbReference type="Gene3D" id="3.40.50.720">
    <property type="entry name" value="NAD(P)-binding Rossmann-like Domain"/>
    <property type="match status" value="1"/>
</dbReference>
<dbReference type="AlphaFoldDB" id="A0A1D2LZI1"/>
<evidence type="ECO:0000256" key="1">
    <source>
        <dbReference type="ARBA" id="ARBA00006484"/>
    </source>
</evidence>
<dbReference type="PRINTS" id="PR00080">
    <property type="entry name" value="SDRFAMILY"/>
</dbReference>
<dbReference type="InterPro" id="IPR002347">
    <property type="entry name" value="SDR_fam"/>
</dbReference>
<evidence type="ECO:0000313" key="5">
    <source>
        <dbReference type="EMBL" id="ATF26911.1"/>
    </source>
</evidence>
<dbReference type="SMART" id="SM00822">
    <property type="entry name" value="PKS_KR"/>
    <property type="match status" value="1"/>
</dbReference>
<dbReference type="GO" id="GO:0016491">
    <property type="term" value="F:oxidoreductase activity"/>
    <property type="evidence" value="ECO:0007669"/>
    <property type="project" value="UniProtKB-KW"/>
</dbReference>
<dbReference type="RefSeq" id="WP_069125158.1">
    <property type="nucleotide sequence ID" value="NZ_CBCPJR010000001.1"/>
</dbReference>
<dbReference type="GO" id="GO:0016020">
    <property type="term" value="C:membrane"/>
    <property type="evidence" value="ECO:0007669"/>
    <property type="project" value="TreeGrafter"/>
</dbReference>
<dbReference type="STRING" id="2756.BFR44_04675"/>
<keyword evidence="2" id="KW-0560">Oxidoreductase</keyword>
<dbReference type="PANTHER" id="PTHR44196">
    <property type="entry name" value="DEHYDROGENASE/REDUCTASE SDR FAMILY MEMBER 7B"/>
    <property type="match status" value="1"/>
</dbReference>
<reference evidence="5 6" key="1">
    <citation type="submission" date="2017-09" db="EMBL/GenBank/DDBJ databases">
        <title>Complete Genome Sequences of Two Strains of the Meat Spoilage Bacterium Brochothrix thermosphacta Isolated from Ground Chicken.</title>
        <authorList>
            <person name="Paoli G.C."/>
            <person name="Wijey C."/>
            <person name="Chen C.-Y."/>
            <person name="Nguyen L."/>
            <person name="Yan X."/>
            <person name="Irwin P.L."/>
        </authorList>
    </citation>
    <scope>NUCLEOTIDE SEQUENCE [LARGE SCALE GENOMIC DNA]</scope>
    <source>
        <strain evidence="5 6">BI</strain>
    </source>
</reference>
<dbReference type="InterPro" id="IPR036291">
    <property type="entry name" value="NAD(P)-bd_dom_sf"/>
</dbReference>
<comment type="similarity">
    <text evidence="1 3">Belongs to the short-chain dehydrogenases/reductases (SDR) family.</text>
</comment>
<dbReference type="PROSITE" id="PS00061">
    <property type="entry name" value="ADH_SHORT"/>
    <property type="match status" value="1"/>
</dbReference>
<gene>
    <name evidence="5" type="ORF">CNY62_11390</name>
</gene>
<dbReference type="KEGG" id="bths:CNY62_11390"/>
<dbReference type="PRINTS" id="PR00081">
    <property type="entry name" value="GDHRDH"/>
</dbReference>
<dbReference type="EMBL" id="CP023483">
    <property type="protein sequence ID" value="ATF26911.1"/>
    <property type="molecule type" value="Genomic_DNA"/>
</dbReference>
<proteinExistence type="inferred from homology"/>
<sequence length="255" mass="27854">MERTIIVTGASSGVGFEIASQLLKQGDTVILLARRIETMTKLVEDYPAKGYVYTCDVSNSDAVKITITSILEKFPRIDGVIHCAGFGLFELAEKTPIKSVEGMLLTNVSGGIHINQLLLPRFKAQQAGHIMMVASVAGKLATPKTSAYAASKFAVIGYANALRMEVAADNIFVTTINPGPITTPFFDIADKEGTYLKDVARFSLQPEVVASKMIKLIGKRKRELTLPFTMALGARLHSLFPRTVEWVAKPFFLKK</sequence>
<name>A0A1D2LZI1_BROTH</name>
<dbReference type="SUPFAM" id="SSF51735">
    <property type="entry name" value="NAD(P)-binding Rossmann-fold domains"/>
    <property type="match status" value="1"/>
</dbReference>
<feature type="domain" description="Ketoreductase" evidence="4">
    <location>
        <begin position="3"/>
        <end position="184"/>
    </location>
</feature>
<dbReference type="InterPro" id="IPR020904">
    <property type="entry name" value="Sc_DH/Rdtase_CS"/>
</dbReference>
<dbReference type="Proteomes" id="UP000243591">
    <property type="component" value="Chromosome"/>
</dbReference>
<accession>A0A1D2LZI1</accession>
<keyword evidence="6" id="KW-1185">Reference proteome</keyword>
<dbReference type="OrthoDB" id="9793345at2"/>
<dbReference type="Pfam" id="PF00106">
    <property type="entry name" value="adh_short"/>
    <property type="match status" value="1"/>
</dbReference>
<evidence type="ECO:0000313" key="6">
    <source>
        <dbReference type="Proteomes" id="UP000243591"/>
    </source>
</evidence>